<dbReference type="PANTHER" id="PTHR43861">
    <property type="entry name" value="TRANS-ACONITATE 2-METHYLTRANSFERASE-RELATED"/>
    <property type="match status" value="1"/>
</dbReference>
<dbReference type="SUPFAM" id="SSF53335">
    <property type="entry name" value="S-adenosyl-L-methionine-dependent methyltransferases"/>
    <property type="match status" value="1"/>
</dbReference>
<dbReference type="Gene3D" id="3.40.50.150">
    <property type="entry name" value="Vaccinia Virus protein VP39"/>
    <property type="match status" value="1"/>
</dbReference>
<dbReference type="CDD" id="cd02440">
    <property type="entry name" value="AdoMet_MTases"/>
    <property type="match status" value="1"/>
</dbReference>
<sequence>MLKICYTFVNFLILKPILEIESAVEALAYILKIGELLYLAVYTKKSDTKHMKLRWKIAQAAEIRWWQGYLNKKDKTEYLTWKKDYWNTFLQDCNLDVPKGAICLDAGCGPAGIFTILEQQQVDAVDPLLDSYAEKLTHFKAADYPSVNFMAQALEQFEPKTAYDYVFCLNAINHVSDLDACWEQLFAATKEGGFLVVSIDAHNHSFFKHLFRAIPGDILHPHQYDLEEYQKMLTQRGGKLIHTIHKDKAFFFDYYVLVVQKNS</sequence>
<dbReference type="InterPro" id="IPR029063">
    <property type="entry name" value="SAM-dependent_MTases_sf"/>
</dbReference>
<evidence type="ECO:0008006" key="2">
    <source>
        <dbReference type="Google" id="ProtNLM"/>
    </source>
</evidence>
<protein>
    <recommendedName>
        <fullName evidence="2">Methyltransferase domain-containing protein</fullName>
    </recommendedName>
</protein>
<dbReference type="Pfam" id="PF13489">
    <property type="entry name" value="Methyltransf_23"/>
    <property type="match status" value="1"/>
</dbReference>
<dbReference type="EMBL" id="CACVAQ010000214">
    <property type="protein sequence ID" value="CAA6814198.1"/>
    <property type="molecule type" value="Genomic_DNA"/>
</dbReference>
<organism evidence="1">
    <name type="scientific">uncultured Aureispira sp</name>
    <dbReference type="NCBI Taxonomy" id="1331704"/>
    <lineage>
        <taxon>Bacteria</taxon>
        <taxon>Pseudomonadati</taxon>
        <taxon>Bacteroidota</taxon>
        <taxon>Saprospiria</taxon>
        <taxon>Saprospirales</taxon>
        <taxon>Saprospiraceae</taxon>
        <taxon>Aureispira</taxon>
        <taxon>environmental samples</taxon>
    </lineage>
</organism>
<gene>
    <name evidence="1" type="ORF">HELGO_WM40997</name>
</gene>
<proteinExistence type="predicted"/>
<reference evidence="1" key="1">
    <citation type="submission" date="2020-01" db="EMBL/GenBank/DDBJ databases">
        <authorList>
            <person name="Meier V. D."/>
            <person name="Meier V D."/>
        </authorList>
    </citation>
    <scope>NUCLEOTIDE SEQUENCE</scope>
    <source>
        <strain evidence="1">HLG_WM_MAG_10</strain>
    </source>
</reference>
<dbReference type="AlphaFoldDB" id="A0A6S6TH12"/>
<name>A0A6S6TH12_9BACT</name>
<evidence type="ECO:0000313" key="1">
    <source>
        <dbReference type="EMBL" id="CAA6814198.1"/>
    </source>
</evidence>
<accession>A0A6S6TH12</accession>